<reference evidence="1" key="1">
    <citation type="submission" date="2018-02" db="EMBL/GenBank/DDBJ databases">
        <title>The genomes of Aspergillus section Nigri reveals drivers in fungal speciation.</title>
        <authorList>
            <consortium name="DOE Joint Genome Institute"/>
            <person name="Vesth T.C."/>
            <person name="Nybo J."/>
            <person name="Theobald S."/>
            <person name="Brandl J."/>
            <person name="Frisvad J.C."/>
            <person name="Nielsen K.F."/>
            <person name="Lyhne E.K."/>
            <person name="Kogle M.E."/>
            <person name="Kuo A."/>
            <person name="Riley R."/>
            <person name="Clum A."/>
            <person name="Nolan M."/>
            <person name="Lipzen A."/>
            <person name="Salamov A."/>
            <person name="Henrissat B."/>
            <person name="Wiebenga A."/>
            <person name="De vries R.P."/>
            <person name="Grigoriev I.V."/>
            <person name="Mortensen U.H."/>
            <person name="Andersen M.R."/>
            <person name="Baker S.E."/>
        </authorList>
    </citation>
    <scope>NUCLEOTIDE SEQUENCE</scope>
    <source>
        <strain evidence="1">CBS 621.78</strain>
    </source>
</reference>
<proteinExistence type="predicted"/>
<dbReference type="Proteomes" id="UP000249057">
    <property type="component" value="Unassembled WGS sequence"/>
</dbReference>
<dbReference type="EMBL" id="KZ825377">
    <property type="protein sequence ID" value="RAH42199.1"/>
    <property type="molecule type" value="Genomic_DNA"/>
</dbReference>
<keyword evidence="2" id="KW-1185">Reference proteome</keyword>
<protein>
    <submittedName>
        <fullName evidence="1">Uncharacterized protein</fullName>
    </submittedName>
</protein>
<accession>A0ACD1FZ03</accession>
<evidence type="ECO:0000313" key="2">
    <source>
        <dbReference type="Proteomes" id="UP000249057"/>
    </source>
</evidence>
<evidence type="ECO:0000313" key="1">
    <source>
        <dbReference type="EMBL" id="RAH42199.1"/>
    </source>
</evidence>
<sequence>MRVPDLKEVWGYVRPRKPSNTKAKAEAAAPIEPLPELKTKAQLKPRNELEHKPIQKHRPHPLNLQKVNPPSQTGTEVKNDHHDRPTADEKSPRTPGSQNTTEPAAAEELSAQKSPAITYSDPREVPEGMRTALDRHFIRAIERADPSTPWEEVIRTETAKLIASKPSTPKNYHYILDLDQYDHEEVDEDSPIARHYGSQWATKKYHHWMNKDGPRRRSKTESRQKQNLGKAAKVLDFEYREDVKGFMSKKSTSSLSKKRVVPSLSKKSVASLSKKSISNLSTKSTKSAKQATASSGSSIKSTTHVSNKQATVSSASASASASAGVKPATKAPSTPTTTGKPTISTPTSITAKPSNLPRPAANANVQTIISNINTIVSNAKQQQEQATATATAAARACKPSTPTTPTPTRTNMATVTTTTHTSHKTSNKPRDTTYINNIPTPTGGFTRMEIAQDVPPHPDYYPRERQDIALTFRGFVDPDIKSDVIPDYYPGMFDNDPYARIVAPAPPKRVDSLVAPPADLPEYLKAYHDKLPATPDAPAVQYNRGTRHRDASIYVPEEDELV</sequence>
<gene>
    <name evidence="1" type="ORF">BO95DRAFT_241544</name>
</gene>
<organism evidence="1 2">
    <name type="scientific">Aspergillus brunneoviolaceus CBS 621.78</name>
    <dbReference type="NCBI Taxonomy" id="1450534"/>
    <lineage>
        <taxon>Eukaryota</taxon>
        <taxon>Fungi</taxon>
        <taxon>Dikarya</taxon>
        <taxon>Ascomycota</taxon>
        <taxon>Pezizomycotina</taxon>
        <taxon>Eurotiomycetes</taxon>
        <taxon>Eurotiomycetidae</taxon>
        <taxon>Eurotiales</taxon>
        <taxon>Aspergillaceae</taxon>
        <taxon>Aspergillus</taxon>
        <taxon>Aspergillus subgen. Circumdati</taxon>
    </lineage>
</organism>
<name>A0ACD1FZ03_9EURO</name>